<dbReference type="InterPro" id="IPR011009">
    <property type="entry name" value="Kinase-like_dom_sf"/>
</dbReference>
<evidence type="ECO:0000256" key="5">
    <source>
        <dbReference type="ARBA" id="ARBA00022777"/>
    </source>
</evidence>
<protein>
    <recommendedName>
        <fullName evidence="1">non-specific serine/threonine protein kinase</fullName>
        <ecNumber evidence="1">2.7.11.1</ecNumber>
    </recommendedName>
</protein>
<reference evidence="10 11" key="1">
    <citation type="submission" date="2024-01" db="EMBL/GenBank/DDBJ databases">
        <title>Comparative genomics of Cryptococcus and Kwoniella reveals pathogenesis evolution and contrasting modes of karyotype evolution via chromosome fusion or intercentromeric recombination.</title>
        <authorList>
            <person name="Coelho M.A."/>
            <person name="David-Palma M."/>
            <person name="Shea T."/>
            <person name="Bowers K."/>
            <person name="McGinley-Smith S."/>
            <person name="Mohammad A.W."/>
            <person name="Gnirke A."/>
            <person name="Yurkov A.M."/>
            <person name="Nowrousian M."/>
            <person name="Sun S."/>
            <person name="Cuomo C.A."/>
            <person name="Heitman J."/>
        </authorList>
    </citation>
    <scope>NUCLEOTIDE SEQUENCE [LARGE SCALE GENOMIC DNA]</scope>
    <source>
        <strain evidence="10 11">7685027</strain>
    </source>
</reference>
<dbReference type="Gene3D" id="1.10.510.10">
    <property type="entry name" value="Transferase(Phosphotransferase) domain 1"/>
    <property type="match status" value="1"/>
</dbReference>
<accession>A0ABZ2AK60</accession>
<dbReference type="PROSITE" id="PS50011">
    <property type="entry name" value="PROTEIN_KINASE_DOM"/>
    <property type="match status" value="1"/>
</dbReference>
<evidence type="ECO:0000256" key="1">
    <source>
        <dbReference type="ARBA" id="ARBA00012513"/>
    </source>
</evidence>
<keyword evidence="6" id="KW-0067">ATP-binding</keyword>
<evidence type="ECO:0000256" key="7">
    <source>
        <dbReference type="ARBA" id="ARBA00047899"/>
    </source>
</evidence>
<keyword evidence="5" id="KW-0418">Kinase</keyword>
<feature type="domain" description="Protein kinase" evidence="9">
    <location>
        <begin position="256"/>
        <end position="608"/>
    </location>
</feature>
<evidence type="ECO:0000256" key="6">
    <source>
        <dbReference type="ARBA" id="ARBA00022840"/>
    </source>
</evidence>
<dbReference type="PANTHER" id="PTHR24419:SF18">
    <property type="entry name" value="SERINE_THREONINE-PROTEIN KINASE HASPIN"/>
    <property type="match status" value="1"/>
</dbReference>
<dbReference type="SUPFAM" id="SSF56112">
    <property type="entry name" value="Protein kinase-like (PK-like)"/>
    <property type="match status" value="1"/>
</dbReference>
<keyword evidence="4" id="KW-0547">Nucleotide-binding</keyword>
<dbReference type="GeneID" id="89986975"/>
<evidence type="ECO:0000256" key="8">
    <source>
        <dbReference type="ARBA" id="ARBA00048679"/>
    </source>
</evidence>
<dbReference type="Gene3D" id="3.30.200.20">
    <property type="entry name" value="Phosphorylase Kinase, domain 1"/>
    <property type="match status" value="1"/>
</dbReference>
<dbReference type="Pfam" id="PF12330">
    <property type="entry name" value="Haspin_kinase"/>
    <property type="match status" value="1"/>
</dbReference>
<organism evidence="10 11">
    <name type="scientific">Cryptococcus decagattii</name>
    <dbReference type="NCBI Taxonomy" id="1859122"/>
    <lineage>
        <taxon>Eukaryota</taxon>
        <taxon>Fungi</taxon>
        <taxon>Dikarya</taxon>
        <taxon>Basidiomycota</taxon>
        <taxon>Agaricomycotina</taxon>
        <taxon>Tremellomycetes</taxon>
        <taxon>Tremellales</taxon>
        <taxon>Cryptococcaceae</taxon>
        <taxon>Cryptococcus</taxon>
        <taxon>Cryptococcus gattii species complex</taxon>
    </lineage>
</organism>
<dbReference type="EMBL" id="CP143806">
    <property type="protein sequence ID" value="WVO18925.1"/>
    <property type="molecule type" value="Genomic_DNA"/>
</dbReference>
<dbReference type="InterPro" id="IPR024604">
    <property type="entry name" value="GSG2_C"/>
</dbReference>
<evidence type="ECO:0000256" key="2">
    <source>
        <dbReference type="ARBA" id="ARBA00022527"/>
    </source>
</evidence>
<evidence type="ECO:0000259" key="9">
    <source>
        <dbReference type="PROSITE" id="PS50011"/>
    </source>
</evidence>
<comment type="catalytic activity">
    <reaction evidence="7">
        <text>L-threonyl-[protein] + ATP = O-phospho-L-threonyl-[protein] + ADP + H(+)</text>
        <dbReference type="Rhea" id="RHEA:46608"/>
        <dbReference type="Rhea" id="RHEA-COMP:11060"/>
        <dbReference type="Rhea" id="RHEA-COMP:11605"/>
        <dbReference type="ChEBI" id="CHEBI:15378"/>
        <dbReference type="ChEBI" id="CHEBI:30013"/>
        <dbReference type="ChEBI" id="CHEBI:30616"/>
        <dbReference type="ChEBI" id="CHEBI:61977"/>
        <dbReference type="ChEBI" id="CHEBI:456216"/>
        <dbReference type="EC" id="2.7.11.1"/>
    </reaction>
</comment>
<evidence type="ECO:0000313" key="11">
    <source>
        <dbReference type="Proteomes" id="UP001432216"/>
    </source>
</evidence>
<dbReference type="PANTHER" id="PTHR24419">
    <property type="entry name" value="INTERLEUKIN-1 RECEPTOR-ASSOCIATED KINASE"/>
    <property type="match status" value="1"/>
</dbReference>
<dbReference type="InterPro" id="IPR000719">
    <property type="entry name" value="Prot_kinase_dom"/>
</dbReference>
<dbReference type="Proteomes" id="UP001432216">
    <property type="component" value="Chromosome 1"/>
</dbReference>
<gene>
    <name evidence="10" type="ORF">IAS62_000199</name>
</gene>
<evidence type="ECO:0000256" key="4">
    <source>
        <dbReference type="ARBA" id="ARBA00022741"/>
    </source>
</evidence>
<comment type="catalytic activity">
    <reaction evidence="8">
        <text>L-seryl-[protein] + ATP = O-phospho-L-seryl-[protein] + ADP + H(+)</text>
        <dbReference type="Rhea" id="RHEA:17989"/>
        <dbReference type="Rhea" id="RHEA-COMP:9863"/>
        <dbReference type="Rhea" id="RHEA-COMP:11604"/>
        <dbReference type="ChEBI" id="CHEBI:15378"/>
        <dbReference type="ChEBI" id="CHEBI:29999"/>
        <dbReference type="ChEBI" id="CHEBI:30616"/>
        <dbReference type="ChEBI" id="CHEBI:83421"/>
        <dbReference type="ChEBI" id="CHEBI:456216"/>
        <dbReference type="EC" id="2.7.11.1"/>
    </reaction>
</comment>
<keyword evidence="11" id="KW-1185">Reference proteome</keyword>
<proteinExistence type="predicted"/>
<keyword evidence="3" id="KW-0808">Transferase</keyword>
<dbReference type="SMART" id="SM01331">
    <property type="entry name" value="DUF3635"/>
    <property type="match status" value="1"/>
</dbReference>
<dbReference type="RefSeq" id="XP_064718165.1">
    <property type="nucleotide sequence ID" value="XM_064862093.1"/>
</dbReference>
<name>A0ABZ2AK60_9TREE</name>
<dbReference type="EC" id="2.7.11.1" evidence="1"/>
<sequence>MPEDAMPTAAIKVTTYGRKKTQIISIHSDFVEPVGLTSPVVLPTRQRQPLTAKPSNDNCNLPAATSLALNSLRGDELSKAPYNEQTLPKLAKGGFSDGTLFKVSVPPLSNSPRIILAKQRMVSRKTSKAIVPRSPAAAHITLPSTPKIQTDVSRQSTKQQHSPVRPIKAKERLVFEGVILPLRPHISDIRMEELSEKLSDVAIEDSSAQKTGDGLDKGKSSSQFPLESLIQACSSTSVQPFSTFIKSFPLFPASKDVFVTKVGEASYSEVFGFSQSTEDADLVLKVIPLFSGTMETNEPFPDCSSPEDVLREIEITKKMNQVPGGGFVKFRGAYVVEGKYPNELLEKWDIYKSTQGSASVRPSAFGPTQKYCLVALCNSGIDLEALQFDASRGWVQAAGIFWQVAAALASAEDWAKFEHRDLHEGQILISSLSEAPSSTEPQNYLSPTYTSLQTTIIDFGLSRLNMPTPVWSQIPEEVYEGKGAQWDLYRAMRSRIGDDWDGFHAITNVMWLQYILQYMLKSKSLRKPRTLKYTLAPRSARGVKPKPDTIRSEQAWAMLQKVEEMIEYSLTFDIRGARSNRNHKNDRLKPFTSARDLVNWGKDGGWIE</sequence>
<keyword evidence="2" id="KW-0723">Serine/threonine-protein kinase</keyword>
<evidence type="ECO:0000256" key="3">
    <source>
        <dbReference type="ARBA" id="ARBA00022679"/>
    </source>
</evidence>
<evidence type="ECO:0000313" key="10">
    <source>
        <dbReference type="EMBL" id="WVO18925.1"/>
    </source>
</evidence>